<feature type="region of interest" description="Disordered" evidence="1">
    <location>
        <begin position="42"/>
        <end position="88"/>
    </location>
</feature>
<dbReference type="SUPFAM" id="SSF52172">
    <property type="entry name" value="CheY-like"/>
    <property type="match status" value="1"/>
</dbReference>
<organism evidence="2">
    <name type="scientific">uncultured beta proteobacterium CBNPD1 BAC clone 578</name>
    <dbReference type="NCBI Taxonomy" id="417305"/>
    <lineage>
        <taxon>Bacteria</taxon>
        <taxon>Pseudomonadati</taxon>
        <taxon>Pseudomonadota</taxon>
        <taxon>Betaproteobacteria</taxon>
        <taxon>environmental samples</taxon>
    </lineage>
</organism>
<sequence>MPGQGVEAAFGLALGEQARPARRGALLLGFAREASQHIRLGPTELAPIVRRPAGGQDDDTEPGEPNCEQSKQGRRRAHRQTIQTPCSWGGRKTAEASHYLAFFCGPIVTLPARKPTFDPPDAPDGALSTELALLLTQLSHEAAQPLTEALDRMQSLLRTVDAGSAARLSMIREPMRRARDAVLLASQIGRLASGRVRPARDPVALHASVHQVAEQRRREAMARGLQIRTQLLAAEAEADQALVNSLLHALLDWALWHTRSSIELSLVLTPWPVRSRLECRFAFRDLDQFDAPVQLPKLDDLRWRLVQQLCEVLGLECQRLDEGGVSVTRIDFPVPQLKEWVAQIDLSRTDIDPGLNTQPFAGMHALLLSADPGLVGEILPILERLGWTVDTVASVDEAFQLCLDGLPQAVVTDAVLRGPDLDQWCTHVMAEAPSLCFVEVVSADSAALPFARTRGLQRCQRERLSQDLPVLLRAALEPGEQALTLRL</sequence>
<dbReference type="InterPro" id="IPR011006">
    <property type="entry name" value="CheY-like_superfamily"/>
</dbReference>
<dbReference type="EMBL" id="EF157669">
    <property type="protein sequence ID" value="ABM53551.1"/>
    <property type="molecule type" value="Genomic_DNA"/>
</dbReference>
<evidence type="ECO:0000313" key="2">
    <source>
        <dbReference type="EMBL" id="ABM53551.1"/>
    </source>
</evidence>
<protein>
    <submittedName>
        <fullName evidence="2">Putative histidine kinase</fullName>
    </submittedName>
</protein>
<name>B1N6K5_9PROT</name>
<dbReference type="GO" id="GO:0016301">
    <property type="term" value="F:kinase activity"/>
    <property type="evidence" value="ECO:0007669"/>
    <property type="project" value="UniProtKB-KW"/>
</dbReference>
<keyword evidence="2" id="KW-0808">Transferase</keyword>
<reference evidence="2" key="1">
    <citation type="journal article" date="2008" name="FEMS Microbiol. Ecol.">
        <title>Metagenomic analysis of a freshwater toxic cyanobacteria bloom.</title>
        <authorList>
            <person name="Pope P.B."/>
            <person name="Patel B.K."/>
        </authorList>
    </citation>
    <scope>NUCLEOTIDE SEQUENCE</scope>
</reference>
<evidence type="ECO:0000256" key="1">
    <source>
        <dbReference type="SAM" id="MobiDB-lite"/>
    </source>
</evidence>
<keyword evidence="2" id="KW-0418">Kinase</keyword>
<proteinExistence type="predicted"/>
<accession>B1N6K5</accession>
<dbReference type="AlphaFoldDB" id="B1N6K5"/>